<dbReference type="InterPro" id="IPR000873">
    <property type="entry name" value="AMP-dep_synth/lig_dom"/>
</dbReference>
<keyword evidence="6" id="KW-1185">Reference proteome</keyword>
<keyword evidence="2" id="KW-0436">Ligase</keyword>
<evidence type="ECO:0000256" key="2">
    <source>
        <dbReference type="ARBA" id="ARBA00022598"/>
    </source>
</evidence>
<dbReference type="EMBL" id="JAQZAO010000002">
    <property type="protein sequence ID" value="MDD7964599.1"/>
    <property type="molecule type" value="Genomic_DNA"/>
</dbReference>
<dbReference type="PROSITE" id="PS00455">
    <property type="entry name" value="AMP_BINDING"/>
    <property type="match status" value="1"/>
</dbReference>
<dbReference type="InterPro" id="IPR020845">
    <property type="entry name" value="AMP-binding_CS"/>
</dbReference>
<gene>
    <name evidence="5" type="ORF">PGB27_04490</name>
</gene>
<comment type="caution">
    <text evidence="5">The sequence shown here is derived from an EMBL/GenBank/DDBJ whole genome shotgun (WGS) entry which is preliminary data.</text>
</comment>
<feature type="domain" description="AMP-dependent synthetase/ligase" evidence="3">
    <location>
        <begin position="36"/>
        <end position="370"/>
    </location>
</feature>
<protein>
    <submittedName>
        <fullName evidence="5">Class I adenylate-forming enzyme family protein</fullName>
    </submittedName>
</protein>
<dbReference type="Proteomes" id="UP001300763">
    <property type="component" value="Unassembled WGS sequence"/>
</dbReference>
<accession>A0ABT5SP57</accession>
<dbReference type="RefSeq" id="WP_274199152.1">
    <property type="nucleotide sequence ID" value="NZ_JAQZAO010000002.1"/>
</dbReference>
<evidence type="ECO:0000313" key="5">
    <source>
        <dbReference type="EMBL" id="MDD7964599.1"/>
    </source>
</evidence>
<dbReference type="InterPro" id="IPR042099">
    <property type="entry name" value="ANL_N_sf"/>
</dbReference>
<name>A0ABT5SP57_9PSEU</name>
<comment type="similarity">
    <text evidence="1">Belongs to the ATP-dependent AMP-binding enzyme family.</text>
</comment>
<sequence length="515" mass="54436">MARSDVVARPTLPAAADTYRQAGHWRDRTHLDDLRDELARDPDRTILVDRSRGGRRVLSVRDLAEGVERLAAALHRHVAPGDRLAYRLSNRWETVALFHACARLGAVAVPLPASLGPSQVEQRIAATDAVLVADDDGAGLLDLDDLPAGDPPPRGREIGPDDVALVLFTSGTTGTAKAVLHTANTLHASTRGTLGALVCEDPGPDPRVMTPSVATHAIGVMTSVLSPLLHAHCAVLDDDGSPQAVLRAVHEEQVTHLLVGPSGYDALLDALGPDGAVDAPASLRMIALGGAPLSRAVLRKADRLPAVLRIHWGMTEVPGGGVSRGQEVPGTSWHTMGHAVPGLERELRTVPGGDEGLGEVAVRGPQVTIGLLDSSDGRQVWSPLDDDGWYATGDIAERDATGELEFVDRDSDEIKGSSGMIIPGAEVEDLIATHPDVAEVVLVAYHPGDQAEAPAAVVVPVDGRDPTLDGLRAHLLDQGTTEWYLPERLEIVEALPRDVGGKVDKKALRARIDGD</sequence>
<evidence type="ECO:0000313" key="6">
    <source>
        <dbReference type="Proteomes" id="UP001300763"/>
    </source>
</evidence>
<dbReference type="Gene3D" id="3.40.50.12780">
    <property type="entry name" value="N-terminal domain of ligase-like"/>
    <property type="match status" value="1"/>
</dbReference>
<dbReference type="Pfam" id="PF00501">
    <property type="entry name" value="AMP-binding"/>
    <property type="match status" value="1"/>
</dbReference>
<evidence type="ECO:0000259" key="3">
    <source>
        <dbReference type="Pfam" id="PF00501"/>
    </source>
</evidence>
<organism evidence="5 6">
    <name type="scientific">Actinomycetospora lemnae</name>
    <dbReference type="NCBI Taxonomy" id="3019891"/>
    <lineage>
        <taxon>Bacteria</taxon>
        <taxon>Bacillati</taxon>
        <taxon>Actinomycetota</taxon>
        <taxon>Actinomycetes</taxon>
        <taxon>Pseudonocardiales</taxon>
        <taxon>Pseudonocardiaceae</taxon>
        <taxon>Actinomycetospora</taxon>
    </lineage>
</organism>
<proteinExistence type="inferred from homology"/>
<dbReference type="InterPro" id="IPR045851">
    <property type="entry name" value="AMP-bd_C_sf"/>
</dbReference>
<dbReference type="Pfam" id="PF13193">
    <property type="entry name" value="AMP-binding_C"/>
    <property type="match status" value="1"/>
</dbReference>
<dbReference type="Gene3D" id="3.30.300.30">
    <property type="match status" value="1"/>
</dbReference>
<dbReference type="SUPFAM" id="SSF56801">
    <property type="entry name" value="Acetyl-CoA synthetase-like"/>
    <property type="match status" value="1"/>
</dbReference>
<dbReference type="PANTHER" id="PTHR43201">
    <property type="entry name" value="ACYL-COA SYNTHETASE"/>
    <property type="match status" value="1"/>
</dbReference>
<feature type="domain" description="AMP-binding enzyme C-terminal" evidence="4">
    <location>
        <begin position="426"/>
        <end position="502"/>
    </location>
</feature>
<reference evidence="5 6" key="1">
    <citation type="submission" date="2023-02" db="EMBL/GenBank/DDBJ databases">
        <title>Genome sequencing required for Actinomycetospora new species description.</title>
        <authorList>
            <person name="Saimee Y."/>
            <person name="Duangmal K."/>
        </authorList>
    </citation>
    <scope>NUCLEOTIDE SEQUENCE [LARGE SCALE GENOMIC DNA]</scope>
    <source>
        <strain evidence="5 6">DW7H6</strain>
    </source>
</reference>
<dbReference type="PANTHER" id="PTHR43201:SF5">
    <property type="entry name" value="MEDIUM-CHAIN ACYL-COA LIGASE ACSF2, MITOCHONDRIAL"/>
    <property type="match status" value="1"/>
</dbReference>
<dbReference type="InterPro" id="IPR025110">
    <property type="entry name" value="AMP-bd_C"/>
</dbReference>
<evidence type="ECO:0000256" key="1">
    <source>
        <dbReference type="ARBA" id="ARBA00006432"/>
    </source>
</evidence>
<evidence type="ECO:0000259" key="4">
    <source>
        <dbReference type="Pfam" id="PF13193"/>
    </source>
</evidence>